<evidence type="ECO:0000256" key="1">
    <source>
        <dbReference type="ARBA" id="ARBA00009018"/>
    </source>
</evidence>
<evidence type="ECO:0000256" key="8">
    <source>
        <dbReference type="HAMAP-Rule" id="MF_00376"/>
    </source>
</evidence>
<comment type="similarity">
    <text evidence="1 8">Belongs to the CoaE family.</text>
</comment>
<dbReference type="NCBIfam" id="TIGR00152">
    <property type="entry name" value="dephospho-CoA kinase"/>
    <property type="match status" value="1"/>
</dbReference>
<comment type="caution">
    <text evidence="10">The sequence shown here is derived from an EMBL/GenBank/DDBJ whole genome shotgun (WGS) entry which is preliminary data.</text>
</comment>
<feature type="binding site" evidence="8">
    <location>
        <begin position="12"/>
        <end position="17"/>
    </location>
    <ligand>
        <name>ATP</name>
        <dbReference type="ChEBI" id="CHEBI:30616"/>
    </ligand>
</feature>
<dbReference type="EC" id="2.7.1.24" evidence="8 9"/>
<dbReference type="InterPro" id="IPR027417">
    <property type="entry name" value="P-loop_NTPase"/>
</dbReference>
<dbReference type="Proteomes" id="UP000033533">
    <property type="component" value="Unassembled WGS sequence"/>
</dbReference>
<dbReference type="PANTHER" id="PTHR10695">
    <property type="entry name" value="DEPHOSPHO-COA KINASE-RELATED"/>
    <property type="match status" value="1"/>
</dbReference>
<accession>A0A0F4L8L5</accession>
<dbReference type="GO" id="GO:0015937">
    <property type="term" value="P:coenzyme A biosynthetic process"/>
    <property type="evidence" value="ECO:0007669"/>
    <property type="project" value="UniProtKB-UniRule"/>
</dbReference>
<evidence type="ECO:0000256" key="9">
    <source>
        <dbReference type="NCBIfam" id="TIGR00152"/>
    </source>
</evidence>
<dbReference type="UniPathway" id="UPA00241">
    <property type="reaction ID" value="UER00356"/>
</dbReference>
<keyword evidence="5 8" id="KW-0418">Kinase</keyword>
<comment type="pathway">
    <text evidence="8">Cofactor biosynthesis; coenzyme A biosynthesis; CoA from (R)-pantothenate: step 5/5.</text>
</comment>
<dbReference type="AlphaFoldDB" id="A0A0F4L8L5"/>
<dbReference type="CDD" id="cd02022">
    <property type="entry name" value="DPCK"/>
    <property type="match status" value="1"/>
</dbReference>
<comment type="subcellular location">
    <subcellularLocation>
        <location evidence="8">Cytoplasm</location>
    </subcellularLocation>
</comment>
<dbReference type="PANTHER" id="PTHR10695:SF46">
    <property type="entry name" value="BIFUNCTIONAL COENZYME A SYNTHASE-RELATED"/>
    <property type="match status" value="1"/>
</dbReference>
<comment type="catalytic activity">
    <reaction evidence="8">
        <text>3'-dephospho-CoA + ATP = ADP + CoA + H(+)</text>
        <dbReference type="Rhea" id="RHEA:18245"/>
        <dbReference type="ChEBI" id="CHEBI:15378"/>
        <dbReference type="ChEBI" id="CHEBI:30616"/>
        <dbReference type="ChEBI" id="CHEBI:57287"/>
        <dbReference type="ChEBI" id="CHEBI:57328"/>
        <dbReference type="ChEBI" id="CHEBI:456216"/>
        <dbReference type="EC" id="2.7.1.24"/>
    </reaction>
</comment>
<evidence type="ECO:0000256" key="7">
    <source>
        <dbReference type="ARBA" id="ARBA00022993"/>
    </source>
</evidence>
<protein>
    <recommendedName>
        <fullName evidence="8 9">Dephospho-CoA kinase</fullName>
        <ecNumber evidence="8 9">2.7.1.24</ecNumber>
    </recommendedName>
    <alternativeName>
        <fullName evidence="8">Dephosphocoenzyme A kinase</fullName>
    </alternativeName>
</protein>
<evidence type="ECO:0000256" key="6">
    <source>
        <dbReference type="ARBA" id="ARBA00022840"/>
    </source>
</evidence>
<dbReference type="GO" id="GO:0004140">
    <property type="term" value="F:dephospho-CoA kinase activity"/>
    <property type="evidence" value="ECO:0007669"/>
    <property type="project" value="UniProtKB-UniRule"/>
</dbReference>
<dbReference type="RefSeq" id="WP_045928321.1">
    <property type="nucleotide sequence ID" value="NZ_JBHSZS010000010.1"/>
</dbReference>
<dbReference type="PROSITE" id="PS51219">
    <property type="entry name" value="DPCK"/>
    <property type="match status" value="1"/>
</dbReference>
<dbReference type="InterPro" id="IPR001977">
    <property type="entry name" value="Depp_CoAkinase"/>
</dbReference>
<keyword evidence="7 8" id="KW-0173">Coenzyme A biosynthesis</keyword>
<evidence type="ECO:0000256" key="4">
    <source>
        <dbReference type="ARBA" id="ARBA00022741"/>
    </source>
</evidence>
<dbReference type="Pfam" id="PF01121">
    <property type="entry name" value="CoaE"/>
    <property type="match status" value="1"/>
</dbReference>
<name>A0A0F4L8L5_9LACO</name>
<dbReference type="HOGENOM" id="CLU_057180_0_0_9"/>
<keyword evidence="6 8" id="KW-0067">ATP-binding</keyword>
<dbReference type="SUPFAM" id="SSF52540">
    <property type="entry name" value="P-loop containing nucleoside triphosphate hydrolases"/>
    <property type="match status" value="1"/>
</dbReference>
<dbReference type="GO" id="GO:0005524">
    <property type="term" value="F:ATP binding"/>
    <property type="evidence" value="ECO:0007669"/>
    <property type="project" value="UniProtKB-UniRule"/>
</dbReference>
<dbReference type="EMBL" id="JXBY01000020">
    <property type="protein sequence ID" value="KJY55182.1"/>
    <property type="molecule type" value="Genomic_DNA"/>
</dbReference>
<keyword evidence="3 8" id="KW-0808">Transferase</keyword>
<evidence type="ECO:0000256" key="3">
    <source>
        <dbReference type="ARBA" id="ARBA00022679"/>
    </source>
</evidence>
<evidence type="ECO:0000313" key="11">
    <source>
        <dbReference type="Proteomes" id="UP000033533"/>
    </source>
</evidence>
<gene>
    <name evidence="8 10" type="primary">coaE</name>
    <name evidence="10" type="ORF">JF76_12680</name>
</gene>
<dbReference type="FunFam" id="3.40.50.300:FF:000991">
    <property type="entry name" value="Dephospho-CoA kinase"/>
    <property type="match status" value="1"/>
</dbReference>
<reference evidence="10 11" key="1">
    <citation type="submission" date="2014-12" db="EMBL/GenBank/DDBJ databases">
        <title>Comparative genomics of the lactic acid bacteria isolated from the honey bee gut.</title>
        <authorList>
            <person name="Ellegaard K.M."/>
            <person name="Tamarit D."/>
            <person name="Javelind E."/>
            <person name="Olofsson T."/>
            <person name="Andersson S.G."/>
            <person name="Vasquez A."/>
        </authorList>
    </citation>
    <scope>NUCLEOTIDE SEQUENCE [LARGE SCALE GENOMIC DNA]</scope>
    <source>
        <strain evidence="10 11">Biut2</strain>
    </source>
</reference>
<dbReference type="HAMAP" id="MF_00376">
    <property type="entry name" value="Dephospho_CoA_kinase"/>
    <property type="match status" value="1"/>
</dbReference>
<evidence type="ECO:0000256" key="2">
    <source>
        <dbReference type="ARBA" id="ARBA00022490"/>
    </source>
</evidence>
<dbReference type="STRING" id="1218493.JF76_12680"/>
<evidence type="ECO:0000313" key="10">
    <source>
        <dbReference type="EMBL" id="KJY55182.1"/>
    </source>
</evidence>
<comment type="function">
    <text evidence="8">Catalyzes the phosphorylation of the 3'-hydroxyl group of dephosphocoenzyme A to form coenzyme A.</text>
</comment>
<dbReference type="PATRIC" id="fig|1218493.3.peg.1328"/>
<proteinExistence type="inferred from homology"/>
<dbReference type="GO" id="GO:0005737">
    <property type="term" value="C:cytoplasm"/>
    <property type="evidence" value="ECO:0007669"/>
    <property type="project" value="UniProtKB-SubCell"/>
</dbReference>
<keyword evidence="4 8" id="KW-0547">Nucleotide-binding</keyword>
<dbReference type="Gene3D" id="3.40.50.300">
    <property type="entry name" value="P-loop containing nucleotide triphosphate hydrolases"/>
    <property type="match status" value="1"/>
</dbReference>
<evidence type="ECO:0000256" key="5">
    <source>
        <dbReference type="ARBA" id="ARBA00022777"/>
    </source>
</evidence>
<organism evidence="10 11">
    <name type="scientific">Lactobacillus kullabergensis</name>
    <dbReference type="NCBI Taxonomy" id="1218493"/>
    <lineage>
        <taxon>Bacteria</taxon>
        <taxon>Bacillati</taxon>
        <taxon>Bacillota</taxon>
        <taxon>Bacilli</taxon>
        <taxon>Lactobacillales</taxon>
        <taxon>Lactobacillaceae</taxon>
        <taxon>Lactobacillus</taxon>
    </lineage>
</organism>
<dbReference type="OrthoDB" id="9812943at2"/>
<sequence length="205" mass="23084">MTKILGLTGGIASGKSTADVFFRDKQIPVIDCDQIAHDILNRDEKGYELVLKHFGTSILKSDRSINRSELGQIVFNDKKQLEALNGITHPLIFQEIQAKIALNNMNKNSLVVVDAPVLFESNGQKYCDFTLLIAIPESLQMKRLMLRDHLSERAALKRIRSQMPLSQKEKLADFVINNTGTKQDLKSKLEKLLLNIKGEDLYGMS</sequence>
<keyword evidence="2 8" id="KW-0963">Cytoplasm</keyword>